<dbReference type="InterPro" id="IPR036390">
    <property type="entry name" value="WH_DNA-bd_sf"/>
</dbReference>
<evidence type="ECO:0000256" key="1">
    <source>
        <dbReference type="ARBA" id="ARBA00038283"/>
    </source>
</evidence>
<dbReference type="Gene3D" id="1.10.10.10">
    <property type="entry name" value="Winged helix-like DNA-binding domain superfamily/Winged helix DNA-binding domain"/>
    <property type="match status" value="2"/>
</dbReference>
<feature type="domain" description="Initiator Rep protein WH1" evidence="2">
    <location>
        <begin position="25"/>
        <end position="176"/>
    </location>
</feature>
<geneLocation type="plasmid" evidence="3 4">
    <name>pThCT3_2</name>
</geneLocation>
<protein>
    <submittedName>
        <fullName evidence="3">Replication initiation protein</fullName>
    </submittedName>
</protein>
<accession>A0ABY3T6E2</accession>
<gene>
    <name evidence="3" type="ORF">L2Y54_21635</name>
</gene>
<dbReference type="SUPFAM" id="SSF46785">
    <property type="entry name" value="Winged helix' DNA-binding domain"/>
    <property type="match status" value="2"/>
</dbReference>
<evidence type="ECO:0000259" key="2">
    <source>
        <dbReference type="Pfam" id="PF01051"/>
    </source>
</evidence>
<evidence type="ECO:0000313" key="3">
    <source>
        <dbReference type="EMBL" id="UJS26697.1"/>
    </source>
</evidence>
<dbReference type="Proteomes" id="UP001054801">
    <property type="component" value="Plasmid pThCT3_2"/>
</dbReference>
<name>A0ABY3T6E2_9GAMM</name>
<dbReference type="InterPro" id="IPR036388">
    <property type="entry name" value="WH-like_DNA-bd_sf"/>
</dbReference>
<dbReference type="EMBL" id="CP091246">
    <property type="protein sequence ID" value="UJS26697.1"/>
    <property type="molecule type" value="Genomic_DNA"/>
</dbReference>
<dbReference type="Pfam" id="PF21205">
    <property type="entry name" value="Rep3_C"/>
    <property type="match status" value="1"/>
</dbReference>
<reference evidence="3" key="1">
    <citation type="journal article" date="2022" name="Microorganisms">
        <title>Two New Species of Filamentous Sulfur Bacteria of the Genus Thiothrix, Thiothrix winogradskyi sp. nov. and 'Candidatus Thiothrix sulfatifontis' sp. nov.</title>
        <authorList>
            <person name="Ravin N.V."/>
            <person name="Rossetti S."/>
            <person name="Beletsky A.V."/>
            <person name="Kadnikov V.V."/>
            <person name="Rudenko T.S."/>
            <person name="Smolyakov D.D."/>
            <person name="Moskvitina M.I."/>
            <person name="Gureeva M.V."/>
            <person name="Mardanov A.V."/>
            <person name="Grabovich M.Y."/>
        </authorList>
    </citation>
    <scope>NUCLEOTIDE SEQUENCE</scope>
    <source>
        <strain evidence="3">CT3</strain>
    </source>
</reference>
<dbReference type="InterPro" id="IPR000525">
    <property type="entry name" value="Initiator_Rep_WH1"/>
</dbReference>
<keyword evidence="3" id="KW-0614">Plasmid</keyword>
<organism evidence="3 4">
    <name type="scientific">Thiothrix winogradskyi</name>
    <dbReference type="NCBI Taxonomy" id="96472"/>
    <lineage>
        <taxon>Bacteria</taxon>
        <taxon>Pseudomonadati</taxon>
        <taxon>Pseudomonadota</taxon>
        <taxon>Gammaproteobacteria</taxon>
        <taxon>Thiotrichales</taxon>
        <taxon>Thiotrichaceae</taxon>
        <taxon>Thiothrix</taxon>
    </lineage>
</organism>
<sequence length="273" mass="31620">MSNLVKYAVPEGEYGKAVALGDLHVNMSNTLVRASHGLNLVEKRIIMACISTMDSMRIGKRDQYDQALVRLSAKDYGGEFGIGRNNAYNELKAASESLFERYVVMRNETPKGMRVHKFRWVSGVVYLEGEGIIELTFTREVMPYLTFLRGKYTSYQLKVASALRSVYSWRLLELFKSWETTKELYVTMEDFRRTMEIPESYVYADVRVKCIDVAVKELQEKNNLNITWTPIKKSRAVTSLRFKWKEDDQIKLNLEGGEIIKPKRTRKAKKPDE</sequence>
<dbReference type="RefSeq" id="WP_236502136.1">
    <property type="nucleotide sequence ID" value="NZ_CP091246.1"/>
</dbReference>
<proteinExistence type="inferred from homology"/>
<keyword evidence="4" id="KW-1185">Reference proteome</keyword>
<comment type="similarity">
    <text evidence="1">Belongs to the initiator RepB protein family.</text>
</comment>
<dbReference type="Pfam" id="PF01051">
    <property type="entry name" value="Rep3_N"/>
    <property type="match status" value="1"/>
</dbReference>
<evidence type="ECO:0000313" key="4">
    <source>
        <dbReference type="Proteomes" id="UP001054801"/>
    </source>
</evidence>